<accession>A0A1J0GJI7</accession>
<organism evidence="1 2">
    <name type="scientific">Clostridium estertheticum subsp. estertheticum</name>
    <dbReference type="NCBI Taxonomy" id="1552"/>
    <lineage>
        <taxon>Bacteria</taxon>
        <taxon>Bacillati</taxon>
        <taxon>Bacillota</taxon>
        <taxon>Clostridia</taxon>
        <taxon>Eubacteriales</taxon>
        <taxon>Clostridiaceae</taxon>
        <taxon>Clostridium</taxon>
    </lineage>
</organism>
<dbReference type="KEGG" id="ceu:A7L45_13840"/>
<sequence>MELKTLGKQLIVIRDKVIKEHTAEGNSDKLQEELLNSIAIMSAEIAGAMIYEYEKFKSEND</sequence>
<evidence type="ECO:0000313" key="2">
    <source>
        <dbReference type="Proteomes" id="UP000182569"/>
    </source>
</evidence>
<keyword evidence="2" id="KW-1185">Reference proteome</keyword>
<dbReference type="Proteomes" id="UP000182569">
    <property type="component" value="Chromosome"/>
</dbReference>
<name>A0A1J0GJI7_9CLOT</name>
<reference evidence="2" key="1">
    <citation type="journal article" date="2016" name="Front. Microbiol.">
        <title>Complete Genome Sequence of Clostridium estertheticum DSM 8809, a Microbe Identified in Spoiled Vacuum Packed Beef.</title>
        <authorList>
            <person name="Yu Z."/>
            <person name="Gunn L."/>
            <person name="Brennan E."/>
            <person name="Reid R."/>
            <person name="Wall P.G."/>
            <person name="Gaora O.P."/>
            <person name="Hurley D."/>
            <person name="Bolton D."/>
            <person name="Fanning S."/>
        </authorList>
    </citation>
    <scope>NUCLEOTIDE SEQUENCE [LARGE SCALE GENOMIC DNA]</scope>
    <source>
        <strain evidence="2">DSM 8809</strain>
    </source>
</reference>
<dbReference type="EMBL" id="CP015756">
    <property type="protein sequence ID" value="APC41078.1"/>
    <property type="molecule type" value="Genomic_DNA"/>
</dbReference>
<dbReference type="AlphaFoldDB" id="A0A1J0GJI7"/>
<proteinExistence type="predicted"/>
<gene>
    <name evidence="1" type="ORF">A7L45_13840</name>
</gene>
<protein>
    <submittedName>
        <fullName evidence="1">Uncharacterized protein</fullName>
    </submittedName>
</protein>
<evidence type="ECO:0000313" key="1">
    <source>
        <dbReference type="EMBL" id="APC41078.1"/>
    </source>
</evidence>
<dbReference type="RefSeq" id="WP_071613372.1">
    <property type="nucleotide sequence ID" value="NZ_CP015756.1"/>
</dbReference>